<evidence type="ECO:0000313" key="2">
    <source>
        <dbReference type="EMBL" id="KAH3675224.1"/>
    </source>
</evidence>
<comment type="caution">
    <text evidence="2">The sequence shown here is derived from an EMBL/GenBank/DDBJ whole genome shotgun (WGS) entry which is preliminary data.</text>
</comment>
<keyword evidence="3" id="KW-1185">Reference proteome</keyword>
<reference evidence="2" key="1">
    <citation type="journal article" date="2021" name="Open Biol.">
        <title>Shared evolutionary footprints suggest mitochondrial oxidative damage underlies multiple complex I losses in fungi.</title>
        <authorList>
            <person name="Schikora-Tamarit M.A."/>
            <person name="Marcet-Houben M."/>
            <person name="Nosek J."/>
            <person name="Gabaldon T."/>
        </authorList>
    </citation>
    <scope>NUCLEOTIDE SEQUENCE</scope>
    <source>
        <strain evidence="2">NCAIM Y.01608</strain>
    </source>
</reference>
<proteinExistence type="predicted"/>
<feature type="compositionally biased region" description="Polar residues" evidence="1">
    <location>
        <begin position="105"/>
        <end position="117"/>
    </location>
</feature>
<evidence type="ECO:0000256" key="1">
    <source>
        <dbReference type="SAM" id="MobiDB-lite"/>
    </source>
</evidence>
<reference evidence="2" key="2">
    <citation type="submission" date="2021-01" db="EMBL/GenBank/DDBJ databases">
        <authorList>
            <person name="Schikora-Tamarit M.A."/>
        </authorList>
    </citation>
    <scope>NUCLEOTIDE SEQUENCE</scope>
    <source>
        <strain evidence="2">NCAIM Y.01608</strain>
    </source>
</reference>
<evidence type="ECO:0000313" key="3">
    <source>
        <dbReference type="Proteomes" id="UP000788993"/>
    </source>
</evidence>
<accession>A0A9P8PPZ9</accession>
<organism evidence="2 3">
    <name type="scientific">Ogataea polymorpha</name>
    <dbReference type="NCBI Taxonomy" id="460523"/>
    <lineage>
        <taxon>Eukaryota</taxon>
        <taxon>Fungi</taxon>
        <taxon>Dikarya</taxon>
        <taxon>Ascomycota</taxon>
        <taxon>Saccharomycotina</taxon>
        <taxon>Pichiomycetes</taxon>
        <taxon>Pichiales</taxon>
        <taxon>Pichiaceae</taxon>
        <taxon>Ogataea</taxon>
    </lineage>
</organism>
<dbReference type="EMBL" id="JAEUBD010000382">
    <property type="protein sequence ID" value="KAH3675224.1"/>
    <property type="molecule type" value="Genomic_DNA"/>
</dbReference>
<dbReference type="AlphaFoldDB" id="A0A9P8PPZ9"/>
<name>A0A9P8PPZ9_9ASCO</name>
<protein>
    <submittedName>
        <fullName evidence="2">Uncharacterized protein</fullName>
    </submittedName>
</protein>
<sequence length="130" mass="14299">MRLIFHSRYGSSRSPDTAQVTTTKIWHQKYGFARESLTNSRATTSATTYGSPETMLIYELAGMRSSPEPTMSAVSGMKLTQLTPSISPDRNANTIISAYVVTKTQNTPASSARSSEQMMVVLQRPRTSDT</sequence>
<dbReference type="Proteomes" id="UP000788993">
    <property type="component" value="Unassembled WGS sequence"/>
</dbReference>
<feature type="region of interest" description="Disordered" evidence="1">
    <location>
        <begin position="105"/>
        <end position="130"/>
    </location>
</feature>
<gene>
    <name evidence="2" type="ORF">OGATHE_001564</name>
</gene>